<feature type="transmembrane region" description="Helical" evidence="1">
    <location>
        <begin position="63"/>
        <end position="84"/>
    </location>
</feature>
<feature type="transmembrane region" description="Helical" evidence="1">
    <location>
        <begin position="127"/>
        <end position="147"/>
    </location>
</feature>
<protein>
    <recommendedName>
        <fullName evidence="4">DUF4175 domain-containing protein</fullName>
    </recommendedName>
</protein>
<keyword evidence="1" id="KW-1133">Transmembrane helix</keyword>
<feature type="transmembrane region" description="Helical" evidence="1">
    <location>
        <begin position="38"/>
        <end position="56"/>
    </location>
</feature>
<feature type="transmembrane region" description="Helical" evidence="1">
    <location>
        <begin position="12"/>
        <end position="32"/>
    </location>
</feature>
<dbReference type="EMBL" id="CP151767">
    <property type="protein sequence ID" value="WZU66776.1"/>
    <property type="molecule type" value="Genomic_DNA"/>
</dbReference>
<reference evidence="2 3" key="2">
    <citation type="submission" date="2024-08" db="EMBL/GenBank/DDBJ databases">
        <title>Phylogenomic analyses of a clade within the roseobacter group suggest taxonomic reassignments of species of the genera Aestuariivita, Citreicella, Loktanella, Nautella, Pelagibaca, Ruegeria, Thalassobius, Thiobacimonas and Tropicibacter, and the proposal o.</title>
        <authorList>
            <person name="Jeon C.O."/>
        </authorList>
    </citation>
    <scope>NUCLEOTIDE SEQUENCE [LARGE SCALE GENOMIC DNA]</scope>
    <source>
        <strain evidence="2 3">SS1-5</strain>
    </source>
</reference>
<dbReference type="Proteomes" id="UP001470809">
    <property type="component" value="Chromosome"/>
</dbReference>
<gene>
    <name evidence="2" type="ORF">AABB31_17460</name>
</gene>
<accession>A0AAN0MEX3</accession>
<proteinExistence type="predicted"/>
<keyword evidence="1" id="KW-0472">Membrane</keyword>
<sequence>MDGVIFQPISAEAFTIIVLNIVLLLVTVGFLCWLVFTLAVYALPLVAGITVGLWAYETGIGPVGGFLVGTAAAGAVAIVGQLAFAFARPIWVRVIVAALFAGPATVAGYAATLGIAKLAIPSETWQMAVAIIGAVAVGFTALFRMAGVAPPDPHTEMASEA</sequence>
<dbReference type="RefSeq" id="WP_342076097.1">
    <property type="nucleotide sequence ID" value="NZ_CP151767.2"/>
</dbReference>
<dbReference type="KEGG" id="yrh:AABB31_17460"/>
<feature type="transmembrane region" description="Helical" evidence="1">
    <location>
        <begin position="90"/>
        <end position="115"/>
    </location>
</feature>
<keyword evidence="1" id="KW-0812">Transmembrane</keyword>
<evidence type="ECO:0000256" key="1">
    <source>
        <dbReference type="SAM" id="Phobius"/>
    </source>
</evidence>
<reference evidence="3" key="1">
    <citation type="submission" date="2024-04" db="EMBL/GenBank/DDBJ databases">
        <title>Phylogenomic analyses of a clade within the roseobacter group suggest taxonomic reassignments of species of the genera Aestuariivita, Citreicella, Loktanella, Nautella, Pelagibaca, Ruegeria, Thalassobius, Thiobacimonas and Tropicibacter, and the proposal o.</title>
        <authorList>
            <person name="Jeon C.O."/>
        </authorList>
    </citation>
    <scope>NUCLEOTIDE SEQUENCE [LARGE SCALE GENOMIC DNA]</scope>
    <source>
        <strain evidence="3">SS1-5</strain>
    </source>
</reference>
<dbReference type="AlphaFoldDB" id="A0AAN0MEX3"/>
<name>A0AAN0MEX3_9RHOB</name>
<evidence type="ECO:0008006" key="4">
    <source>
        <dbReference type="Google" id="ProtNLM"/>
    </source>
</evidence>
<evidence type="ECO:0000313" key="2">
    <source>
        <dbReference type="EMBL" id="WZU66776.1"/>
    </source>
</evidence>
<evidence type="ECO:0000313" key="3">
    <source>
        <dbReference type="Proteomes" id="UP001470809"/>
    </source>
</evidence>
<organism evidence="2 3">
    <name type="scientific">Yoonia rhodophyticola</name>
    <dbReference type="NCBI Taxonomy" id="3137370"/>
    <lineage>
        <taxon>Bacteria</taxon>
        <taxon>Pseudomonadati</taxon>
        <taxon>Pseudomonadota</taxon>
        <taxon>Alphaproteobacteria</taxon>
        <taxon>Rhodobacterales</taxon>
        <taxon>Paracoccaceae</taxon>
        <taxon>Yoonia</taxon>
    </lineage>
</organism>
<keyword evidence="3" id="KW-1185">Reference proteome</keyword>